<dbReference type="AlphaFoldDB" id="A0A2B7Y6Q4"/>
<comment type="caution">
    <text evidence="1">The sequence shown here is derived from an EMBL/GenBank/DDBJ whole genome shotgun (WGS) entry which is preliminary data.</text>
</comment>
<protein>
    <submittedName>
        <fullName evidence="1">Uncharacterized protein</fullName>
    </submittedName>
</protein>
<accession>A0A2B7Y6Q4</accession>
<keyword evidence="2" id="KW-1185">Reference proteome</keyword>
<dbReference type="OrthoDB" id="291007at2759"/>
<dbReference type="EMBL" id="PDNB01000018">
    <property type="protein sequence ID" value="PGH16307.1"/>
    <property type="molecule type" value="Genomic_DNA"/>
</dbReference>
<proteinExistence type="predicted"/>
<reference evidence="1 2" key="1">
    <citation type="submission" date="2017-10" db="EMBL/GenBank/DDBJ databases">
        <title>Comparative genomics in systemic dimorphic fungi from Ajellomycetaceae.</title>
        <authorList>
            <person name="Munoz J.F."/>
            <person name="Mcewen J.G."/>
            <person name="Clay O.K."/>
            <person name="Cuomo C.A."/>
        </authorList>
    </citation>
    <scope>NUCLEOTIDE SEQUENCE [LARGE SCALE GENOMIC DNA]</scope>
    <source>
        <strain evidence="1 2">UAMH5409</strain>
    </source>
</reference>
<dbReference type="Proteomes" id="UP000223968">
    <property type="component" value="Unassembled WGS sequence"/>
</dbReference>
<evidence type="ECO:0000313" key="2">
    <source>
        <dbReference type="Proteomes" id="UP000223968"/>
    </source>
</evidence>
<dbReference type="SUPFAM" id="SSF55486">
    <property type="entry name" value="Metalloproteases ('zincins'), catalytic domain"/>
    <property type="match status" value="1"/>
</dbReference>
<name>A0A2B7Y6Q4_9EURO</name>
<sequence>MWNCYVPPINIEPSTPEWLDIALRGRYKRQHRTKDSDDIIRLNDCGQGNVIANFTHDIGHAWGMLHEHQNLKRCSLHLDDHPDILDRSLYPEFMHRQRGANYLTLCRLNLMNRETDKEGIIKTPYPEHRTEEYGGNSTTPISGSFNWFCELLEDYQAAVNRVSDVVNGVEPIDDSK</sequence>
<evidence type="ECO:0000313" key="1">
    <source>
        <dbReference type="EMBL" id="PGH16307.1"/>
    </source>
</evidence>
<organism evidence="1 2">
    <name type="scientific">Helicocarpus griseus UAMH5409</name>
    <dbReference type="NCBI Taxonomy" id="1447875"/>
    <lineage>
        <taxon>Eukaryota</taxon>
        <taxon>Fungi</taxon>
        <taxon>Dikarya</taxon>
        <taxon>Ascomycota</taxon>
        <taxon>Pezizomycotina</taxon>
        <taxon>Eurotiomycetes</taxon>
        <taxon>Eurotiomycetidae</taxon>
        <taxon>Onygenales</taxon>
        <taxon>Ajellomycetaceae</taxon>
        <taxon>Helicocarpus</taxon>
    </lineage>
</organism>
<gene>
    <name evidence="1" type="ORF">AJ79_01846</name>
</gene>